<name>A0ABD2PBZ0_9CUCU</name>
<sequence length="257" mass="29380">MTTKLESDSGDENEDTNSLNSENKSSDNEDNDRGDESNEDEHCPKNLAWADSVAKILKTKPKANQPIVLSKAKKLTEVKEKPQLAGFEVQLTDGNVKEEVIIQPQTERSEEPKHKRKRKREIPDPRVKPNILERDREKILTKIATKGVVQLFNAVKTQQKDIKEKLNEAGPLDVKKTKVLKNIDKNTFLDVLMSEKSQNVDAILEKSSKVVNSTQENIDTGNKKTKVWDVLRDNFMMDAKLKDWDKELEIDNEMEVE</sequence>
<protein>
    <recommendedName>
        <fullName evidence="2">RRP15-like protein</fullName>
    </recommendedName>
</protein>
<dbReference type="Proteomes" id="UP001516400">
    <property type="component" value="Unassembled WGS sequence"/>
</dbReference>
<evidence type="ECO:0000256" key="1">
    <source>
        <dbReference type="ARBA" id="ARBA00007462"/>
    </source>
</evidence>
<evidence type="ECO:0000313" key="4">
    <source>
        <dbReference type="EMBL" id="KAL3288339.1"/>
    </source>
</evidence>
<dbReference type="Pfam" id="PF07890">
    <property type="entry name" value="Rrp15p"/>
    <property type="match status" value="1"/>
</dbReference>
<proteinExistence type="inferred from homology"/>
<feature type="compositionally biased region" description="Basic and acidic residues" evidence="3">
    <location>
        <begin position="34"/>
        <end position="44"/>
    </location>
</feature>
<comment type="similarity">
    <text evidence="1">Belongs to the RRP15 family.</text>
</comment>
<evidence type="ECO:0000256" key="2">
    <source>
        <dbReference type="ARBA" id="ARBA00017475"/>
    </source>
</evidence>
<gene>
    <name evidence="4" type="ORF">HHI36_002787</name>
</gene>
<reference evidence="4 5" key="1">
    <citation type="journal article" date="2021" name="BMC Biol.">
        <title>Horizontally acquired antibacterial genes associated with adaptive radiation of ladybird beetles.</title>
        <authorList>
            <person name="Li H.S."/>
            <person name="Tang X.F."/>
            <person name="Huang Y.H."/>
            <person name="Xu Z.Y."/>
            <person name="Chen M.L."/>
            <person name="Du X.Y."/>
            <person name="Qiu B.Y."/>
            <person name="Chen P.T."/>
            <person name="Zhang W."/>
            <person name="Slipinski A."/>
            <person name="Escalona H.E."/>
            <person name="Waterhouse R.M."/>
            <person name="Zwick A."/>
            <person name="Pang H."/>
        </authorList>
    </citation>
    <scope>NUCLEOTIDE SEQUENCE [LARGE SCALE GENOMIC DNA]</scope>
    <source>
        <strain evidence="4">SYSU2018</strain>
    </source>
</reference>
<feature type="region of interest" description="Disordered" evidence="3">
    <location>
        <begin position="1"/>
        <end position="46"/>
    </location>
</feature>
<evidence type="ECO:0000256" key="3">
    <source>
        <dbReference type="SAM" id="MobiDB-lite"/>
    </source>
</evidence>
<comment type="caution">
    <text evidence="4">The sequence shown here is derived from an EMBL/GenBank/DDBJ whole genome shotgun (WGS) entry which is preliminary data.</text>
</comment>
<dbReference type="InterPro" id="IPR012459">
    <property type="entry name" value="Rrp15"/>
</dbReference>
<dbReference type="AlphaFoldDB" id="A0ABD2PBZ0"/>
<organism evidence="4 5">
    <name type="scientific">Cryptolaemus montrouzieri</name>
    <dbReference type="NCBI Taxonomy" id="559131"/>
    <lineage>
        <taxon>Eukaryota</taxon>
        <taxon>Metazoa</taxon>
        <taxon>Ecdysozoa</taxon>
        <taxon>Arthropoda</taxon>
        <taxon>Hexapoda</taxon>
        <taxon>Insecta</taxon>
        <taxon>Pterygota</taxon>
        <taxon>Neoptera</taxon>
        <taxon>Endopterygota</taxon>
        <taxon>Coleoptera</taxon>
        <taxon>Polyphaga</taxon>
        <taxon>Cucujiformia</taxon>
        <taxon>Coccinelloidea</taxon>
        <taxon>Coccinellidae</taxon>
        <taxon>Scymninae</taxon>
        <taxon>Scymnini</taxon>
        <taxon>Cryptolaemus</taxon>
    </lineage>
</organism>
<dbReference type="EMBL" id="JABFTP020000185">
    <property type="protein sequence ID" value="KAL3288339.1"/>
    <property type="molecule type" value="Genomic_DNA"/>
</dbReference>
<evidence type="ECO:0000313" key="5">
    <source>
        <dbReference type="Proteomes" id="UP001516400"/>
    </source>
</evidence>
<dbReference type="PANTHER" id="PTHR13245:SF14">
    <property type="entry name" value="RRP15-LIKE PROTEIN"/>
    <property type="match status" value="1"/>
</dbReference>
<feature type="region of interest" description="Disordered" evidence="3">
    <location>
        <begin position="98"/>
        <end position="129"/>
    </location>
</feature>
<keyword evidence="5" id="KW-1185">Reference proteome</keyword>
<accession>A0ABD2PBZ0</accession>
<dbReference type="PANTHER" id="PTHR13245">
    <property type="entry name" value="RRP15-LIKE PROTEIN"/>
    <property type="match status" value="1"/>
</dbReference>